<feature type="compositionally biased region" description="Acidic residues" evidence="2">
    <location>
        <begin position="675"/>
        <end position="716"/>
    </location>
</feature>
<dbReference type="RefSeq" id="XP_004357255.1">
    <property type="nucleotide sequence ID" value="XM_004357199.1"/>
</dbReference>
<dbReference type="OrthoDB" id="2196187at2759"/>
<name>F4PZM9_CACFS</name>
<comment type="similarity">
    <text evidence="1">Belongs to the SDA1 family.</text>
</comment>
<feature type="domain" description="SDA1 N-terminal" evidence="3">
    <location>
        <begin position="60"/>
        <end position="427"/>
    </location>
</feature>
<accession>F4PZM9</accession>
<dbReference type="Proteomes" id="UP000007797">
    <property type="component" value="Unassembled WGS sequence"/>
</dbReference>
<dbReference type="InterPro" id="IPR016024">
    <property type="entry name" value="ARM-type_fold"/>
</dbReference>
<feature type="compositionally biased region" description="Basic and acidic residues" evidence="2">
    <location>
        <begin position="823"/>
        <end position="843"/>
    </location>
</feature>
<feature type="region of interest" description="Disordered" evidence="2">
    <location>
        <begin position="498"/>
        <end position="757"/>
    </location>
</feature>
<dbReference type="GO" id="GO:0042273">
    <property type="term" value="P:ribosomal large subunit biogenesis"/>
    <property type="evidence" value="ECO:0007669"/>
    <property type="project" value="UniProtKB-UniRule"/>
</dbReference>
<evidence type="ECO:0000259" key="3">
    <source>
        <dbReference type="Pfam" id="PF08158"/>
    </source>
</evidence>
<dbReference type="Pfam" id="PF08158">
    <property type="entry name" value="SDA1_HEAT"/>
    <property type="match status" value="1"/>
</dbReference>
<dbReference type="PANTHER" id="PTHR12730">
    <property type="entry name" value="HSDA/SDA1-RELATED"/>
    <property type="match status" value="1"/>
</dbReference>
<evidence type="ECO:0000256" key="1">
    <source>
        <dbReference type="RuleBase" id="RU365057"/>
    </source>
</evidence>
<evidence type="ECO:0000256" key="2">
    <source>
        <dbReference type="SAM" id="MobiDB-lite"/>
    </source>
</evidence>
<feature type="compositionally biased region" description="Low complexity" evidence="2">
    <location>
        <begin position="626"/>
        <end position="635"/>
    </location>
</feature>
<reference evidence="5" key="1">
    <citation type="journal article" date="2011" name="Genome Res.">
        <title>Phylogeny-wide analysis of social amoeba genomes highlights ancient origins for complex intercellular communication.</title>
        <authorList>
            <person name="Heidel A.J."/>
            <person name="Lawal H.M."/>
            <person name="Felder M."/>
            <person name="Schilde C."/>
            <person name="Helps N.R."/>
            <person name="Tunggal B."/>
            <person name="Rivero F."/>
            <person name="John U."/>
            <person name="Schleicher M."/>
            <person name="Eichinger L."/>
            <person name="Platzer M."/>
            <person name="Noegel A.A."/>
            <person name="Schaap P."/>
            <person name="Gloeckner G."/>
        </authorList>
    </citation>
    <scope>NUCLEOTIDE SEQUENCE [LARGE SCALE GENOMIC DNA]</scope>
    <source>
        <strain evidence="5">SH3</strain>
    </source>
</reference>
<dbReference type="SUPFAM" id="SSF48371">
    <property type="entry name" value="ARM repeat"/>
    <property type="match status" value="1"/>
</dbReference>
<feature type="compositionally biased region" description="Acidic residues" evidence="2">
    <location>
        <begin position="501"/>
        <end position="570"/>
    </location>
</feature>
<comment type="subcellular location">
    <subcellularLocation>
        <location evidence="1">Nucleus</location>
        <location evidence="1">Nucleolus</location>
    </subcellularLocation>
</comment>
<feature type="compositionally biased region" description="Acidic residues" evidence="2">
    <location>
        <begin position="577"/>
        <end position="607"/>
    </location>
</feature>
<feature type="compositionally biased region" description="Basic residues" evidence="2">
    <location>
        <begin position="254"/>
        <end position="274"/>
    </location>
</feature>
<organism evidence="4 5">
    <name type="scientific">Cavenderia fasciculata</name>
    <name type="common">Slime mold</name>
    <name type="synonym">Dictyostelium fasciculatum</name>
    <dbReference type="NCBI Taxonomy" id="261658"/>
    <lineage>
        <taxon>Eukaryota</taxon>
        <taxon>Amoebozoa</taxon>
        <taxon>Evosea</taxon>
        <taxon>Eumycetozoa</taxon>
        <taxon>Dictyostelia</taxon>
        <taxon>Acytosteliales</taxon>
        <taxon>Cavenderiaceae</taxon>
        <taxon>Cavenderia</taxon>
    </lineage>
</organism>
<keyword evidence="1" id="KW-0539">Nucleus</keyword>
<feature type="region of interest" description="Disordered" evidence="2">
    <location>
        <begin position="230"/>
        <end position="288"/>
    </location>
</feature>
<feature type="compositionally biased region" description="Low complexity" evidence="2">
    <location>
        <begin position="653"/>
        <end position="665"/>
    </location>
</feature>
<evidence type="ECO:0000313" key="5">
    <source>
        <dbReference type="Proteomes" id="UP000007797"/>
    </source>
</evidence>
<dbReference type="PANTHER" id="PTHR12730:SF0">
    <property type="entry name" value="PROTEIN SDA1 HOMOLOG"/>
    <property type="match status" value="1"/>
</dbReference>
<dbReference type="GO" id="GO:0005730">
    <property type="term" value="C:nucleolus"/>
    <property type="evidence" value="ECO:0007669"/>
    <property type="project" value="UniProtKB-SubCell"/>
</dbReference>
<dbReference type="GeneID" id="14870842"/>
<keyword evidence="1" id="KW-0813">Transport</keyword>
<dbReference type="InterPro" id="IPR012977">
    <property type="entry name" value="SDA1_N"/>
</dbReference>
<sequence length="897" mass="104469">MSSGNSRIIDLLQLQNLTKRDPPAYKEEFKLQYQHYLTQLQIFQLKPTKDFKSFSQLVSYLSHVSACYPEDMKDFPKQICDLLENSCTNFEPELRRVLVKSLILMRNKNMMQQIPLLSLFFKLFRVHDKPLRKLLYSYIVADIKNTNIKQKNVKLNKSLQNFMFTMMSDPSEIATVMSLKVMIDLFKRKIWHDIKTVNVIASAVFSKNGKIVSTALNFFLKIDGDKTDDEEKEAAEREKEAKAEMKAQSLSNKVSKKTRSGKRRYEKSKDKFKKLKEQNQGRSNPNFPAIELIHDPQGYAERLFSQLRRSTEKYDNRLLMMNFIARLVSTHKLLLYNFYPYIQKLLTPSQKNITYILAVAAQACHELVDPDILKPVIRNIAKYFANDGSNPEVIAIGLNTIRAICSRAPLAMESQLLHDLIQYKDNKEKGVKMAGRSLLLFFREVAPHLLPKKERGRDGHKKMQAPVLQFGQQKVSQGVEGVELLYDEELNKALEKYEAGEWSEEEEEDSDQEGWNDVEASDDQDDDGEWESVSGEEEVEEGDQDEWESVSGDEDDDDEEDWKDVDEELIDQINNGEWEEVDENEDSDDEEEEEEEEEEQQEGEEVGQESSGAAFEGTANIKDMLKLQAKQQKQIQQDKQEINKKKQQEQSKKQVATTATTTTNNNKKRQIQKEEESEEEESEDDDQDEWESVSEDEEEGEDDDGEWESVSDDEEIQQQQQQQDEDEEKEKKKQEEKKKKQEEKKKQDALDKEKVDLDRILTDEDLAKIQKLRMIKDVIEKKRKIEDMDDLEDQGSDMDDDDNPLGIIDPDNLIGDHKKKRQTRQERLDGVLQGRADRGEYGAKKARREKSGNSMRNEEQAKRNKPFLLVKQADRIRKKQFMSLRDKQMARSKPNDY</sequence>
<dbReference type="GO" id="GO:0000055">
    <property type="term" value="P:ribosomal large subunit export from nucleus"/>
    <property type="evidence" value="ECO:0007669"/>
    <property type="project" value="UniProtKB-UniRule"/>
</dbReference>
<feature type="compositionally biased region" description="Basic and acidic residues" evidence="2">
    <location>
        <begin position="636"/>
        <end position="652"/>
    </location>
</feature>
<feature type="compositionally biased region" description="Basic and acidic residues" evidence="2">
    <location>
        <begin position="729"/>
        <end position="757"/>
    </location>
</feature>
<dbReference type="AlphaFoldDB" id="F4PZM9"/>
<dbReference type="EMBL" id="GL883017">
    <property type="protein sequence ID" value="EGG18793.1"/>
    <property type="molecule type" value="Genomic_DNA"/>
</dbReference>
<evidence type="ECO:0000313" key="4">
    <source>
        <dbReference type="EMBL" id="EGG18793.1"/>
    </source>
</evidence>
<dbReference type="GO" id="GO:0015031">
    <property type="term" value="P:protein transport"/>
    <property type="evidence" value="ECO:0007669"/>
    <property type="project" value="UniProtKB-KW"/>
</dbReference>
<gene>
    <name evidence="4" type="primary">sdad1</name>
    <name evidence="4" type="ORF">DFA_02532</name>
</gene>
<dbReference type="STRING" id="1054147.F4PZM9"/>
<keyword evidence="1" id="KW-0690">Ribosome biogenesis</keyword>
<protein>
    <recommendedName>
        <fullName evidence="1">Protein SDA1</fullName>
    </recommendedName>
</protein>
<feature type="compositionally biased region" description="Acidic residues" evidence="2">
    <location>
        <begin position="787"/>
        <end position="803"/>
    </location>
</feature>
<proteinExistence type="inferred from homology"/>
<comment type="function">
    <text evidence="1">Required for 60S pre-ribosomal subunits export to the cytoplasm.</text>
</comment>
<keyword evidence="1" id="KW-0653">Protein transport</keyword>
<feature type="region of interest" description="Disordered" evidence="2">
    <location>
        <begin position="782"/>
        <end position="866"/>
    </location>
</feature>
<dbReference type="KEGG" id="dfa:DFA_02532"/>
<feature type="compositionally biased region" description="Basic and acidic residues" evidence="2">
    <location>
        <begin position="234"/>
        <end position="245"/>
    </location>
</feature>
<keyword evidence="5" id="KW-1185">Reference proteome</keyword>
<dbReference type="OMA" id="AMYKTYK"/>
<dbReference type="InterPro" id="IPR027312">
    <property type="entry name" value="Sda1"/>
</dbReference>